<evidence type="ECO:0000313" key="2">
    <source>
        <dbReference type="Proteomes" id="UP000183567"/>
    </source>
</evidence>
<dbReference type="EMBL" id="LVVM01003828">
    <property type="protein sequence ID" value="OJA14202.1"/>
    <property type="molecule type" value="Genomic_DNA"/>
</dbReference>
<protein>
    <submittedName>
        <fullName evidence="1">Uncharacterized protein</fullName>
    </submittedName>
</protein>
<keyword evidence="2" id="KW-1185">Reference proteome</keyword>
<name>A0A1J8QXG8_9AGAM</name>
<accession>A0A1J8QXG8</accession>
<reference evidence="1 2" key="1">
    <citation type="submission" date="2016-03" db="EMBL/GenBank/DDBJ databases">
        <title>Comparative genomics of the ectomycorrhizal sister species Rhizopogon vinicolor and Rhizopogon vesiculosus (Basidiomycota: Boletales) reveals a divergence of the mating type B locus.</title>
        <authorList>
            <person name="Mujic A.B."/>
            <person name="Kuo A."/>
            <person name="Tritt A."/>
            <person name="Lipzen A."/>
            <person name="Chen C."/>
            <person name="Johnson J."/>
            <person name="Sharma A."/>
            <person name="Barry K."/>
            <person name="Grigoriev I.V."/>
            <person name="Spatafora J.W."/>
        </authorList>
    </citation>
    <scope>NUCLEOTIDE SEQUENCE [LARGE SCALE GENOMIC DNA]</scope>
    <source>
        <strain evidence="1 2">AM-OR11-056</strain>
    </source>
</reference>
<comment type="caution">
    <text evidence="1">The sequence shown here is derived from an EMBL/GenBank/DDBJ whole genome shotgun (WGS) entry which is preliminary data.</text>
</comment>
<gene>
    <name evidence="1" type="ORF">AZE42_12707</name>
</gene>
<proteinExistence type="predicted"/>
<evidence type="ECO:0000313" key="1">
    <source>
        <dbReference type="EMBL" id="OJA14202.1"/>
    </source>
</evidence>
<organism evidence="1 2">
    <name type="scientific">Rhizopogon vesiculosus</name>
    <dbReference type="NCBI Taxonomy" id="180088"/>
    <lineage>
        <taxon>Eukaryota</taxon>
        <taxon>Fungi</taxon>
        <taxon>Dikarya</taxon>
        <taxon>Basidiomycota</taxon>
        <taxon>Agaricomycotina</taxon>
        <taxon>Agaricomycetes</taxon>
        <taxon>Agaricomycetidae</taxon>
        <taxon>Boletales</taxon>
        <taxon>Suillineae</taxon>
        <taxon>Rhizopogonaceae</taxon>
        <taxon>Rhizopogon</taxon>
    </lineage>
</organism>
<dbReference type="Proteomes" id="UP000183567">
    <property type="component" value="Unassembled WGS sequence"/>
</dbReference>
<sequence length="22" mass="2619">MEQLRAVPIYSNLKMLRPKFAL</sequence>
<dbReference type="AlphaFoldDB" id="A0A1J8QXG8"/>